<evidence type="ECO:0000256" key="3">
    <source>
        <dbReference type="ARBA" id="ARBA00022989"/>
    </source>
</evidence>
<dbReference type="RefSeq" id="WP_051437371.1">
    <property type="nucleotide sequence ID" value="NZ_PHNE01000001.1"/>
</dbReference>
<evidence type="ECO:0000256" key="1">
    <source>
        <dbReference type="ARBA" id="ARBA00004141"/>
    </source>
</evidence>
<evidence type="ECO:0000313" key="7">
    <source>
        <dbReference type="Proteomes" id="UP000237865"/>
    </source>
</evidence>
<keyword evidence="2 5" id="KW-0812">Transmembrane</keyword>
<dbReference type="Proteomes" id="UP000237865">
    <property type="component" value="Unassembled WGS sequence"/>
</dbReference>
<comment type="subcellular location">
    <subcellularLocation>
        <location evidence="5">Cell membrane</location>
        <topology evidence="5">Multi-pass membrane protein</topology>
    </subcellularLocation>
    <subcellularLocation>
        <location evidence="1">Membrane</location>
        <topology evidence="1">Multi-pass membrane protein</topology>
    </subcellularLocation>
</comment>
<comment type="caution">
    <text evidence="5">Lacks conserved residue(s) required for the propagation of feature annotation.</text>
</comment>
<dbReference type="InterPro" id="IPR002781">
    <property type="entry name" value="TM_pro_TauE-like"/>
</dbReference>
<keyword evidence="7" id="KW-1185">Reference proteome</keyword>
<feature type="transmembrane region" description="Helical" evidence="5">
    <location>
        <begin position="200"/>
        <end position="221"/>
    </location>
</feature>
<comment type="similarity">
    <text evidence="5">Belongs to the 4-toluene sulfonate uptake permease (TSUP) (TC 2.A.102) family.</text>
</comment>
<feature type="transmembrane region" description="Helical" evidence="5">
    <location>
        <begin position="107"/>
        <end position="127"/>
    </location>
</feature>
<dbReference type="PANTHER" id="PTHR43483:SF3">
    <property type="entry name" value="MEMBRANE TRANSPORTER PROTEIN HI_0806-RELATED"/>
    <property type="match status" value="1"/>
</dbReference>
<feature type="transmembrane region" description="Helical" evidence="5">
    <location>
        <begin position="171"/>
        <end position="188"/>
    </location>
</feature>
<keyword evidence="3 5" id="KW-1133">Transmembrane helix</keyword>
<dbReference type="Pfam" id="PF01925">
    <property type="entry name" value="TauE"/>
    <property type="match status" value="1"/>
</dbReference>
<comment type="caution">
    <text evidence="6">The sequence shown here is derived from an EMBL/GenBank/DDBJ whole genome shotgun (WGS) entry which is preliminary data.</text>
</comment>
<proteinExistence type="inferred from homology"/>
<protein>
    <recommendedName>
        <fullName evidence="5">Probable membrane transporter protein</fullName>
    </recommendedName>
</protein>
<feature type="transmembrane region" description="Helical" evidence="5">
    <location>
        <begin position="66"/>
        <end position="95"/>
    </location>
</feature>
<keyword evidence="5" id="KW-1003">Cell membrane</keyword>
<feature type="transmembrane region" description="Helical" evidence="5">
    <location>
        <begin position="241"/>
        <end position="261"/>
    </location>
</feature>
<keyword evidence="4 5" id="KW-0472">Membrane</keyword>
<feature type="transmembrane region" description="Helical" evidence="5">
    <location>
        <begin position="314"/>
        <end position="338"/>
    </location>
</feature>
<organism evidence="6 7">
    <name type="scientific">Williamsoniiplasma lucivorax</name>
    <dbReference type="NCBI Taxonomy" id="209274"/>
    <lineage>
        <taxon>Bacteria</taxon>
        <taxon>Bacillati</taxon>
        <taxon>Mycoplasmatota</taxon>
        <taxon>Mollicutes</taxon>
        <taxon>Entomoplasmatales</taxon>
        <taxon>Williamsoniiplasma</taxon>
    </lineage>
</organism>
<dbReference type="AlphaFoldDB" id="A0A2S5RF05"/>
<name>A0A2S5RF05_9MOLU</name>
<feature type="transmembrane region" description="Helical" evidence="5">
    <location>
        <begin position="281"/>
        <end position="302"/>
    </location>
</feature>
<sequence>MKSLKNLQKKEKPVTPADQLVTKNDYRKNLKKWLLFLVSSLVATTIALVLNYTVTLKGEDVFGTTQGIIAFLIMILLLIAAIAYSIVYFIISLKYKYNDEGINKRNAAIAGFVAGFGDTIGVSSFALSTATLKGTKNIKDDTKLPGTLNVAFAVSATIEAALFVGAVKIDLATLGILLVAVLIGTYFGSLLVTKIKDPKIVKIVMGVVLFVVGIFMIINNVGAIKISALGDPTSLIDENNIWRIIVGVILFLFLGGVQSFGVGSSAPAIAGLSLLGMDMKYIFVIITSAAALSMVPAAINFIRKKQYMQLTSNMIQISSVFGAALAFSLIFVGLQAAIGKDNYEVFSKVLKWIGTAVIFYVSITMLVEYYLNIKKNKKAKVQTY</sequence>
<dbReference type="EMBL" id="PHNE01000001">
    <property type="protein sequence ID" value="PPE05894.1"/>
    <property type="molecule type" value="Genomic_DNA"/>
</dbReference>
<dbReference type="GO" id="GO:0005886">
    <property type="term" value="C:plasma membrane"/>
    <property type="evidence" value="ECO:0007669"/>
    <property type="project" value="UniProtKB-SubCell"/>
</dbReference>
<evidence type="ECO:0000256" key="5">
    <source>
        <dbReference type="RuleBase" id="RU363041"/>
    </source>
</evidence>
<reference evidence="6 7" key="1">
    <citation type="submission" date="2017-11" db="EMBL/GenBank/DDBJ databases">
        <title>Genome sequence of Entomoplasma lucivorax PIPN-2 (ATCC 49196).</title>
        <authorList>
            <person name="Lo W.-S."/>
            <person name="Gasparich G.E."/>
            <person name="Kuo C.-H."/>
        </authorList>
    </citation>
    <scope>NUCLEOTIDE SEQUENCE [LARGE SCALE GENOMIC DNA]</scope>
    <source>
        <strain evidence="6 7">PIPN-2</strain>
    </source>
</reference>
<feature type="transmembrane region" description="Helical" evidence="5">
    <location>
        <begin position="33"/>
        <end position="54"/>
    </location>
</feature>
<evidence type="ECO:0000256" key="4">
    <source>
        <dbReference type="ARBA" id="ARBA00023136"/>
    </source>
</evidence>
<feature type="transmembrane region" description="Helical" evidence="5">
    <location>
        <begin position="350"/>
        <end position="371"/>
    </location>
</feature>
<feature type="transmembrane region" description="Helical" evidence="5">
    <location>
        <begin position="147"/>
        <end position="164"/>
    </location>
</feature>
<dbReference type="STRING" id="1399797.GCA_000518285_01433"/>
<evidence type="ECO:0000256" key="2">
    <source>
        <dbReference type="ARBA" id="ARBA00022692"/>
    </source>
</evidence>
<evidence type="ECO:0000313" key="6">
    <source>
        <dbReference type="EMBL" id="PPE05894.1"/>
    </source>
</evidence>
<dbReference type="PANTHER" id="PTHR43483">
    <property type="entry name" value="MEMBRANE TRANSPORTER PROTEIN HI_0806-RELATED"/>
    <property type="match status" value="1"/>
</dbReference>
<accession>A0A2S5RF05</accession>
<gene>
    <name evidence="6" type="ORF">ELUCI_v1c01820</name>
</gene>